<evidence type="ECO:0000313" key="4">
    <source>
        <dbReference type="Proteomes" id="UP000537718"/>
    </source>
</evidence>
<dbReference type="Pfam" id="PF00144">
    <property type="entry name" value="Beta-lactamase"/>
    <property type="match status" value="1"/>
</dbReference>
<feature type="signal peptide" evidence="1">
    <location>
        <begin position="1"/>
        <end position="23"/>
    </location>
</feature>
<dbReference type="InterPro" id="IPR050789">
    <property type="entry name" value="Diverse_Enzym_Activities"/>
</dbReference>
<protein>
    <submittedName>
        <fullName evidence="3">CubicO group peptidase (Beta-lactamase class C family)</fullName>
    </submittedName>
</protein>
<evidence type="ECO:0000313" key="3">
    <source>
        <dbReference type="EMBL" id="MBB5623866.1"/>
    </source>
</evidence>
<organism evidence="3 4">
    <name type="scientific">Pedobacter cryoconitis</name>
    <dbReference type="NCBI Taxonomy" id="188932"/>
    <lineage>
        <taxon>Bacteria</taxon>
        <taxon>Pseudomonadati</taxon>
        <taxon>Bacteroidota</taxon>
        <taxon>Sphingobacteriia</taxon>
        <taxon>Sphingobacteriales</taxon>
        <taxon>Sphingobacteriaceae</taxon>
        <taxon>Pedobacter</taxon>
    </lineage>
</organism>
<accession>A0A7W8YXZ3</accession>
<dbReference type="PANTHER" id="PTHR43283">
    <property type="entry name" value="BETA-LACTAMASE-RELATED"/>
    <property type="match status" value="1"/>
</dbReference>
<dbReference type="RefSeq" id="WP_183869935.1">
    <property type="nucleotide sequence ID" value="NZ_JACHCF010000015.1"/>
</dbReference>
<evidence type="ECO:0000256" key="1">
    <source>
        <dbReference type="SAM" id="SignalP"/>
    </source>
</evidence>
<reference evidence="3 4" key="1">
    <citation type="submission" date="2020-08" db="EMBL/GenBank/DDBJ databases">
        <title>Genomic Encyclopedia of Type Strains, Phase IV (KMG-V): Genome sequencing to study the core and pangenomes of soil and plant-associated prokaryotes.</title>
        <authorList>
            <person name="Whitman W."/>
        </authorList>
    </citation>
    <scope>NUCLEOTIDE SEQUENCE [LARGE SCALE GENOMIC DNA]</scope>
    <source>
        <strain evidence="3 4">MP7CTX6</strain>
    </source>
</reference>
<dbReference type="InterPro" id="IPR001466">
    <property type="entry name" value="Beta-lactam-related"/>
</dbReference>
<dbReference type="InterPro" id="IPR012338">
    <property type="entry name" value="Beta-lactam/transpept-like"/>
</dbReference>
<dbReference type="Gene3D" id="3.40.710.10">
    <property type="entry name" value="DD-peptidase/beta-lactamase superfamily"/>
    <property type="match status" value="1"/>
</dbReference>
<dbReference type="SUPFAM" id="SSF56601">
    <property type="entry name" value="beta-lactamase/transpeptidase-like"/>
    <property type="match status" value="1"/>
</dbReference>
<dbReference type="PANTHER" id="PTHR43283:SF7">
    <property type="entry name" value="BETA-LACTAMASE-RELATED DOMAIN-CONTAINING PROTEIN"/>
    <property type="match status" value="1"/>
</dbReference>
<feature type="chain" id="PRO_5031378551" evidence="1">
    <location>
        <begin position="24"/>
        <end position="530"/>
    </location>
</feature>
<keyword evidence="1" id="KW-0732">Signal</keyword>
<proteinExistence type="predicted"/>
<name>A0A7W8YXZ3_9SPHI</name>
<comment type="caution">
    <text evidence="3">The sequence shown here is derived from an EMBL/GenBank/DDBJ whole genome shotgun (WGS) entry which is preliminary data.</text>
</comment>
<dbReference type="Proteomes" id="UP000537718">
    <property type="component" value="Unassembled WGS sequence"/>
</dbReference>
<dbReference type="EMBL" id="JACHCF010000015">
    <property type="protein sequence ID" value="MBB5623866.1"/>
    <property type="molecule type" value="Genomic_DNA"/>
</dbReference>
<dbReference type="AlphaFoldDB" id="A0A7W8YXZ3"/>
<sequence>MNRCVKLLFAILTTLFPFTFLQAQHLVFLDHRPDTAVLQTYIQSYNIGSAQDLYVRLNTGKSLVEELQALAPEFPKDELIKHGNYQFRFLIDGKVIYKEDLGPGAILQKDKLINKPLDVVLASRTRSGLWSINLWDRFLSGGGAAVSGKNTSNLTLELRVYLDNGGLVYSGLLAKGILKVTTIPQAIDQTKIAPQVIQPGSGWELSKAKYNKALITEMNTKIEDQTYRLINGIVVIKDSQLLLEEYFNGEKRESLHDPRSVTKSITGTLIGMAIQDGFLKADQQQLKDFYPLKDFQNYSTTKDSVKLADLLTMSSAFDGNDDANVSPGSEDNMQETSDYIKFALNLPMDPKKTNGKQWSYFTAGMIILGDILEKSIPGGVESYAKRKLFDPLGIDQYEWFRAPKDQPYMGGGLKLRALDFAKYGQLYKNGGLWKGQRLIAEQWISKSFDHLQTLPPDRPGFYGYLFWNKAFNVNGKAYEVYYASGNGGNKIYIFKDQPLVIVVNASAYGRGFAHAQVDQLMEQYIIPAVR</sequence>
<feature type="domain" description="Beta-lactamase-related" evidence="2">
    <location>
        <begin position="233"/>
        <end position="510"/>
    </location>
</feature>
<gene>
    <name evidence="3" type="ORF">HDE69_004954</name>
</gene>
<evidence type="ECO:0000259" key="2">
    <source>
        <dbReference type="Pfam" id="PF00144"/>
    </source>
</evidence>